<dbReference type="EMBL" id="FSRA01000001">
    <property type="protein sequence ID" value="SIN85934.1"/>
    <property type="molecule type" value="Genomic_DNA"/>
</dbReference>
<proteinExistence type="predicted"/>
<dbReference type="RefSeq" id="WP_159442241.1">
    <property type="nucleotide sequence ID" value="NZ_CP154260.1"/>
</dbReference>
<dbReference type="AlphaFoldDB" id="A0A1N6ESK5"/>
<sequence>MKTFFFAVVLSVLVIALIVTVLIKQEQQSMYRLKDVCIRLMQKFDSWQMMR</sequence>
<reference evidence="2 3" key="1">
    <citation type="submission" date="2016-11" db="EMBL/GenBank/DDBJ databases">
        <authorList>
            <person name="Jaros S."/>
            <person name="Januszkiewicz K."/>
            <person name="Wedrychowicz H."/>
        </authorList>
    </citation>
    <scope>NUCLEOTIDE SEQUENCE [LARGE SCALE GENOMIC DNA]</scope>
    <source>
        <strain evidence="2 3">DSM 24787</strain>
    </source>
</reference>
<evidence type="ECO:0000313" key="3">
    <source>
        <dbReference type="Proteomes" id="UP000185003"/>
    </source>
</evidence>
<keyword evidence="1" id="KW-0472">Membrane</keyword>
<feature type="transmembrane region" description="Helical" evidence="1">
    <location>
        <begin position="6"/>
        <end position="23"/>
    </location>
</feature>
<keyword evidence="1" id="KW-1133">Transmembrane helix</keyword>
<protein>
    <submittedName>
        <fullName evidence="2">Uncharacterized protein</fullName>
    </submittedName>
</protein>
<gene>
    <name evidence="2" type="ORF">SAMN04488055_1798</name>
</gene>
<keyword evidence="1" id="KW-0812">Transmembrane</keyword>
<name>A0A1N6ESK5_9BACT</name>
<evidence type="ECO:0000256" key="1">
    <source>
        <dbReference type="SAM" id="Phobius"/>
    </source>
</evidence>
<organism evidence="2 3">
    <name type="scientific">Chitinophaga niabensis</name>
    <dbReference type="NCBI Taxonomy" id="536979"/>
    <lineage>
        <taxon>Bacteria</taxon>
        <taxon>Pseudomonadati</taxon>
        <taxon>Bacteroidota</taxon>
        <taxon>Chitinophagia</taxon>
        <taxon>Chitinophagales</taxon>
        <taxon>Chitinophagaceae</taxon>
        <taxon>Chitinophaga</taxon>
    </lineage>
</organism>
<accession>A0A1N6ESK5</accession>
<dbReference type="Proteomes" id="UP000185003">
    <property type="component" value="Unassembled WGS sequence"/>
</dbReference>
<keyword evidence="3" id="KW-1185">Reference proteome</keyword>
<evidence type="ECO:0000313" key="2">
    <source>
        <dbReference type="EMBL" id="SIN85934.1"/>
    </source>
</evidence>